<evidence type="ECO:0000256" key="2">
    <source>
        <dbReference type="ARBA" id="ARBA00009525"/>
    </source>
</evidence>
<dbReference type="OrthoDB" id="300780at2759"/>
<comment type="similarity">
    <text evidence="2">Belongs to the XPC family.</text>
</comment>
<evidence type="ECO:0000256" key="5">
    <source>
        <dbReference type="ARBA" id="ARBA00023242"/>
    </source>
</evidence>
<dbReference type="SUPFAM" id="SSF54001">
    <property type="entry name" value="Cysteine proteinases"/>
    <property type="match status" value="1"/>
</dbReference>
<dbReference type="Gene3D" id="3.30.70.2460">
    <property type="entry name" value="Rad4, beta-hairpin domain BHD3"/>
    <property type="match status" value="1"/>
</dbReference>
<comment type="subcellular location">
    <subcellularLocation>
        <location evidence="1">Nucleus</location>
    </subcellularLocation>
</comment>
<sequence length="805" mass="90045">MAPRKPAARTKQGKGKGKAPVKRSAVPDVYQEMLAEALPSHADVSERPLKKRRTGPRDTKGVAGSSSRQADEDDGDGDEDLEFEDVLDEPVKTQQTAYRDSDEESEEDDELEWAGVDFESLPGNGETSGSGDLELTLTANKTPQRPKISTRRRVVSKAERVTRLEIHRMHILCLLSHVERRNDWCNDAEVQKSLRPLLDKKMMTFLRPKSDMSQFGRAESVKRGLEQAGIMWRRKFRVTARGVRRALWADDEKDLHNYNLPGDVEFPIEKSDFRTAAKTLKGSRDLGAQLYCALLRSAGLEVRLVCSLQPLSFSAGGPAMSKSAPRAPKPPSPETSESEEEAVNVQSFIPSFGPGPSVAGLPISPRRRLGHPNAADYNMPEIRAPMRPPPRPKKKEIHESPFPVYWIEVLDEAHQKWLPVDPLVTETIAKPRAFEPPGADRENNMSYVICFEDEGNAKDITRRYAKAYNSKTRKNRVESTHGGDKWWRKTMSKFSPPWNTDLDQIENTELAASEAREPMPKNIQDFKDHPTYALERHLRRNEILVATREIGKVAAGRDTGTPGGKRLENVYRRRDVKIARSADAWYRLGRDVKMGEQPVKTVPAKGRVDEDVDMGGENDERPGTNLYTEDQTELFQAPPVVNGRVPKNSFGNIDVYVPSMVPKGGVHLPYDEASRAARILGIDYADALTGFDFRGRHGTAILKGIVVASGFREAVEEVIQGFRHERDREREEMRSLAALRMWKRFLVGLKIKARVDGYAIEGEGDEDGSVQDESAASDVYIPDDDGGGFIPDDDDDDEGGGFIPE</sequence>
<organism evidence="10 11">
    <name type="scientific">Lachnellula hyalina</name>
    <dbReference type="NCBI Taxonomy" id="1316788"/>
    <lineage>
        <taxon>Eukaryota</taxon>
        <taxon>Fungi</taxon>
        <taxon>Dikarya</taxon>
        <taxon>Ascomycota</taxon>
        <taxon>Pezizomycotina</taxon>
        <taxon>Leotiomycetes</taxon>
        <taxon>Helotiales</taxon>
        <taxon>Lachnaceae</taxon>
        <taxon>Lachnellula</taxon>
    </lineage>
</organism>
<dbReference type="InterPro" id="IPR018328">
    <property type="entry name" value="Rad4_beta-hairpin_dom3"/>
</dbReference>
<dbReference type="EMBL" id="QGMH01000092">
    <property type="protein sequence ID" value="TVY25551.1"/>
    <property type="molecule type" value="Genomic_DNA"/>
</dbReference>
<feature type="region of interest" description="Disordered" evidence="6">
    <location>
        <begin position="360"/>
        <end position="394"/>
    </location>
</feature>
<evidence type="ECO:0000259" key="8">
    <source>
        <dbReference type="SMART" id="SM01031"/>
    </source>
</evidence>
<evidence type="ECO:0000259" key="7">
    <source>
        <dbReference type="SMART" id="SM01030"/>
    </source>
</evidence>
<evidence type="ECO:0000256" key="4">
    <source>
        <dbReference type="ARBA" id="ARBA00023204"/>
    </source>
</evidence>
<dbReference type="InterPro" id="IPR036985">
    <property type="entry name" value="Transglutaminase-like_sf"/>
</dbReference>
<dbReference type="GO" id="GO:0006289">
    <property type="term" value="P:nucleotide-excision repair"/>
    <property type="evidence" value="ECO:0007669"/>
    <property type="project" value="InterPro"/>
</dbReference>
<evidence type="ECO:0000256" key="3">
    <source>
        <dbReference type="ARBA" id="ARBA00022763"/>
    </source>
</evidence>
<protein>
    <submittedName>
        <fullName evidence="10">DNA repair protein rhp41</fullName>
    </submittedName>
</protein>
<accession>A0A8H8R0Q6</accession>
<feature type="compositionally biased region" description="Acidic residues" evidence="6">
    <location>
        <begin position="101"/>
        <end position="112"/>
    </location>
</feature>
<evidence type="ECO:0000313" key="11">
    <source>
        <dbReference type="Proteomes" id="UP000431533"/>
    </source>
</evidence>
<keyword evidence="5" id="KW-0539">Nucleus</keyword>
<dbReference type="Pfam" id="PF10403">
    <property type="entry name" value="BHD_1"/>
    <property type="match status" value="1"/>
</dbReference>
<dbReference type="GO" id="GO:0005737">
    <property type="term" value="C:cytoplasm"/>
    <property type="evidence" value="ECO:0007669"/>
    <property type="project" value="TreeGrafter"/>
</dbReference>
<dbReference type="Pfam" id="PF10405">
    <property type="entry name" value="BHD_3"/>
    <property type="match status" value="1"/>
</dbReference>
<dbReference type="SMART" id="SM01030">
    <property type="entry name" value="BHD_1"/>
    <property type="match status" value="1"/>
</dbReference>
<dbReference type="GO" id="GO:0003684">
    <property type="term" value="F:damaged DNA binding"/>
    <property type="evidence" value="ECO:0007669"/>
    <property type="project" value="InterPro"/>
</dbReference>
<evidence type="ECO:0000313" key="10">
    <source>
        <dbReference type="EMBL" id="TVY25551.1"/>
    </source>
</evidence>
<dbReference type="Pfam" id="PF03835">
    <property type="entry name" value="Rad4"/>
    <property type="match status" value="1"/>
</dbReference>
<dbReference type="SMART" id="SM01032">
    <property type="entry name" value="BHD_3"/>
    <property type="match status" value="1"/>
</dbReference>
<dbReference type="InterPro" id="IPR018327">
    <property type="entry name" value="BHD_2"/>
</dbReference>
<keyword evidence="11" id="KW-1185">Reference proteome</keyword>
<dbReference type="GeneID" id="41985970"/>
<dbReference type="Gene3D" id="3.90.260.10">
    <property type="entry name" value="Transglutaminase-like"/>
    <property type="match status" value="1"/>
</dbReference>
<dbReference type="InterPro" id="IPR038765">
    <property type="entry name" value="Papain-like_cys_pep_sf"/>
</dbReference>
<keyword evidence="4" id="KW-0234">DNA repair</keyword>
<feature type="compositionally biased region" description="Basic residues" evidence="6">
    <location>
        <begin position="1"/>
        <end position="21"/>
    </location>
</feature>
<dbReference type="GO" id="GO:0000111">
    <property type="term" value="C:nucleotide-excision repair factor 2 complex"/>
    <property type="evidence" value="ECO:0007669"/>
    <property type="project" value="TreeGrafter"/>
</dbReference>
<proteinExistence type="inferred from homology"/>
<evidence type="ECO:0000259" key="9">
    <source>
        <dbReference type="SMART" id="SM01032"/>
    </source>
</evidence>
<dbReference type="Gene3D" id="2.20.20.110">
    <property type="entry name" value="Rad4, beta-hairpin domain BHD1"/>
    <property type="match status" value="1"/>
</dbReference>
<dbReference type="PANTHER" id="PTHR12135">
    <property type="entry name" value="DNA REPAIR PROTEIN XP-C / RAD4"/>
    <property type="match status" value="1"/>
</dbReference>
<dbReference type="InterPro" id="IPR042488">
    <property type="entry name" value="Rad4_BHD3_sf"/>
</dbReference>
<name>A0A8H8R0Q6_9HELO</name>
<feature type="compositionally biased region" description="Acidic residues" evidence="6">
    <location>
        <begin position="71"/>
        <end position="88"/>
    </location>
</feature>
<feature type="domain" description="Rad4 beta-hairpin" evidence="7">
    <location>
        <begin position="515"/>
        <end position="577"/>
    </location>
</feature>
<dbReference type="Pfam" id="PF10404">
    <property type="entry name" value="BHD_2"/>
    <property type="match status" value="1"/>
</dbReference>
<dbReference type="SMART" id="SM01031">
    <property type="entry name" value="BHD_2"/>
    <property type="match status" value="1"/>
</dbReference>
<dbReference type="InterPro" id="IPR018325">
    <property type="entry name" value="Rad4/PNGase_transGLS-fold"/>
</dbReference>
<feature type="compositionally biased region" description="Acidic residues" evidence="6">
    <location>
        <begin position="781"/>
        <end position="799"/>
    </location>
</feature>
<feature type="domain" description="Rad4 beta-hairpin" evidence="8">
    <location>
        <begin position="579"/>
        <end position="638"/>
    </location>
</feature>
<gene>
    <name evidence="10" type="primary">rhp41</name>
    <name evidence="10" type="ORF">LHYA1_G005772</name>
</gene>
<evidence type="ECO:0000256" key="1">
    <source>
        <dbReference type="ARBA" id="ARBA00004123"/>
    </source>
</evidence>
<dbReference type="GO" id="GO:0006298">
    <property type="term" value="P:mismatch repair"/>
    <property type="evidence" value="ECO:0007669"/>
    <property type="project" value="TreeGrafter"/>
</dbReference>
<dbReference type="RefSeq" id="XP_031004339.1">
    <property type="nucleotide sequence ID" value="XM_031150716.1"/>
</dbReference>
<dbReference type="InterPro" id="IPR004583">
    <property type="entry name" value="DNA_repair_Rad4"/>
</dbReference>
<feature type="region of interest" description="Disordered" evidence="6">
    <location>
        <begin position="315"/>
        <end position="343"/>
    </location>
</feature>
<dbReference type="InterPro" id="IPR018326">
    <property type="entry name" value="Rad4_beta-hairpin_dom1"/>
</dbReference>
<feature type="domain" description="Rad4 beta-hairpin" evidence="9">
    <location>
        <begin position="645"/>
        <end position="719"/>
    </location>
</feature>
<dbReference type="Gene3D" id="3.30.60.290">
    <property type="entry name" value="Rad4, beta-hairpin domain BHD2"/>
    <property type="match status" value="1"/>
</dbReference>
<feature type="region of interest" description="Disordered" evidence="6">
    <location>
        <begin position="1"/>
        <end position="112"/>
    </location>
</feature>
<dbReference type="GO" id="GO:0071942">
    <property type="term" value="C:XPC complex"/>
    <property type="evidence" value="ECO:0007669"/>
    <property type="project" value="TreeGrafter"/>
</dbReference>
<dbReference type="PANTHER" id="PTHR12135:SF0">
    <property type="entry name" value="DNA REPAIR PROTEIN COMPLEMENTING XP-C CELLS"/>
    <property type="match status" value="1"/>
</dbReference>
<feature type="region of interest" description="Disordered" evidence="6">
    <location>
        <begin position="762"/>
        <end position="805"/>
    </location>
</feature>
<keyword evidence="3" id="KW-0227">DNA damage</keyword>
<evidence type="ECO:0000256" key="6">
    <source>
        <dbReference type="SAM" id="MobiDB-lite"/>
    </source>
</evidence>
<dbReference type="AlphaFoldDB" id="A0A8H8R0Q6"/>
<dbReference type="Proteomes" id="UP000431533">
    <property type="component" value="Unassembled WGS sequence"/>
</dbReference>
<reference evidence="10 11" key="1">
    <citation type="submission" date="2018-05" db="EMBL/GenBank/DDBJ databases">
        <title>Genome sequencing and assembly of the regulated plant pathogen Lachnellula willkommii and related sister species for the development of diagnostic species identification markers.</title>
        <authorList>
            <person name="Giroux E."/>
            <person name="Bilodeau G."/>
        </authorList>
    </citation>
    <scope>NUCLEOTIDE SEQUENCE [LARGE SCALE GENOMIC DNA]</scope>
    <source>
        <strain evidence="10 11">CBS 185.66</strain>
    </source>
</reference>
<dbReference type="GO" id="GO:0003697">
    <property type="term" value="F:single-stranded DNA binding"/>
    <property type="evidence" value="ECO:0007669"/>
    <property type="project" value="TreeGrafter"/>
</dbReference>
<comment type="caution">
    <text evidence="10">The sequence shown here is derived from an EMBL/GenBank/DDBJ whole genome shotgun (WGS) entry which is preliminary data.</text>
</comment>
<dbReference type="FunFam" id="3.30.70.2460:FF:000001">
    <property type="entry name" value="DNA repair protein Rad4 family"/>
    <property type="match status" value="1"/>
</dbReference>